<organism evidence="1 2">
    <name type="scientific">Teratosphaeria nubilosa</name>
    <dbReference type="NCBI Taxonomy" id="161662"/>
    <lineage>
        <taxon>Eukaryota</taxon>
        <taxon>Fungi</taxon>
        <taxon>Dikarya</taxon>
        <taxon>Ascomycota</taxon>
        <taxon>Pezizomycotina</taxon>
        <taxon>Dothideomycetes</taxon>
        <taxon>Dothideomycetidae</taxon>
        <taxon>Mycosphaerellales</taxon>
        <taxon>Teratosphaeriaceae</taxon>
        <taxon>Teratosphaeria</taxon>
    </lineage>
</organism>
<sequence length="152" mass="16337">MSQCSEQLRGITARTLSATCYALRTAVSNAVIWKKSKLWKSIIADSSIMSSNQPHLVIAVVTIACPCTGFSTSLKTRGTSGRSLLMRLYYPPCSVLPAGKSTLLESPKTASVTLSSSASRWCGQSCFSTYLETTCLYARKPSGLGDNIQVNL</sequence>
<evidence type="ECO:0000313" key="1">
    <source>
        <dbReference type="EMBL" id="KAF2766429.1"/>
    </source>
</evidence>
<gene>
    <name evidence="1" type="ORF">EJ03DRAFT_179831</name>
</gene>
<name>A0A6G1L1L3_9PEZI</name>
<dbReference type="EMBL" id="ML995872">
    <property type="protein sequence ID" value="KAF2766429.1"/>
    <property type="molecule type" value="Genomic_DNA"/>
</dbReference>
<proteinExistence type="predicted"/>
<reference evidence="1" key="1">
    <citation type="journal article" date="2020" name="Stud. Mycol.">
        <title>101 Dothideomycetes genomes: a test case for predicting lifestyles and emergence of pathogens.</title>
        <authorList>
            <person name="Haridas S."/>
            <person name="Albert R."/>
            <person name="Binder M."/>
            <person name="Bloem J."/>
            <person name="Labutti K."/>
            <person name="Salamov A."/>
            <person name="Andreopoulos B."/>
            <person name="Baker S."/>
            <person name="Barry K."/>
            <person name="Bills G."/>
            <person name="Bluhm B."/>
            <person name="Cannon C."/>
            <person name="Castanera R."/>
            <person name="Culley D."/>
            <person name="Daum C."/>
            <person name="Ezra D."/>
            <person name="Gonzalez J."/>
            <person name="Henrissat B."/>
            <person name="Kuo A."/>
            <person name="Liang C."/>
            <person name="Lipzen A."/>
            <person name="Lutzoni F."/>
            <person name="Magnuson J."/>
            <person name="Mondo S."/>
            <person name="Nolan M."/>
            <person name="Ohm R."/>
            <person name="Pangilinan J."/>
            <person name="Park H.-J."/>
            <person name="Ramirez L."/>
            <person name="Alfaro M."/>
            <person name="Sun H."/>
            <person name="Tritt A."/>
            <person name="Yoshinaga Y."/>
            <person name="Zwiers L.-H."/>
            <person name="Turgeon B."/>
            <person name="Goodwin S."/>
            <person name="Spatafora J."/>
            <person name="Crous P."/>
            <person name="Grigoriev I."/>
        </authorList>
    </citation>
    <scope>NUCLEOTIDE SEQUENCE</scope>
    <source>
        <strain evidence="1">CBS 116005</strain>
    </source>
</reference>
<dbReference type="AlphaFoldDB" id="A0A6G1L1L3"/>
<protein>
    <submittedName>
        <fullName evidence="1">Uncharacterized protein</fullName>
    </submittedName>
</protein>
<keyword evidence="2" id="KW-1185">Reference proteome</keyword>
<accession>A0A6G1L1L3</accession>
<dbReference type="Proteomes" id="UP000799436">
    <property type="component" value="Unassembled WGS sequence"/>
</dbReference>
<evidence type="ECO:0000313" key="2">
    <source>
        <dbReference type="Proteomes" id="UP000799436"/>
    </source>
</evidence>